<name>A0A284S4L9_ARMOS</name>
<reference evidence="2" key="1">
    <citation type="journal article" date="2017" name="Nat. Ecol. Evol.">
        <title>Genome expansion and lineage-specific genetic innovations in the forest pathogenic fungi Armillaria.</title>
        <authorList>
            <person name="Sipos G."/>
            <person name="Prasanna A.N."/>
            <person name="Walter M.C."/>
            <person name="O'Connor E."/>
            <person name="Balint B."/>
            <person name="Krizsan K."/>
            <person name="Kiss B."/>
            <person name="Hess J."/>
            <person name="Varga T."/>
            <person name="Slot J."/>
            <person name="Riley R."/>
            <person name="Boka B."/>
            <person name="Rigling D."/>
            <person name="Barry K."/>
            <person name="Lee J."/>
            <person name="Mihaltcheva S."/>
            <person name="LaButti K."/>
            <person name="Lipzen A."/>
            <person name="Waldron R."/>
            <person name="Moloney N.M."/>
            <person name="Sperisen C."/>
            <person name="Kredics L."/>
            <person name="Vagvoelgyi C."/>
            <person name="Patrignani A."/>
            <person name="Fitzpatrick D."/>
            <person name="Nagy I."/>
            <person name="Doyle S."/>
            <person name="Anderson J.B."/>
            <person name="Grigoriev I.V."/>
            <person name="Gueldener U."/>
            <person name="Muensterkoetter M."/>
            <person name="Nagy L.G."/>
        </authorList>
    </citation>
    <scope>NUCLEOTIDE SEQUENCE [LARGE SCALE GENOMIC DNA]</scope>
    <source>
        <strain evidence="2">C18/9</strain>
    </source>
</reference>
<sequence>MTTDAPITEDTYVLVAGGGISKREPTDLGRIHKDVNTPCHNGNKYAVIAWSVSLDKLCATHDDIPLPSQLMINLKIIIYIFM</sequence>
<proteinExistence type="predicted"/>
<organism evidence="1 2">
    <name type="scientific">Armillaria ostoyae</name>
    <name type="common">Armillaria root rot fungus</name>
    <dbReference type="NCBI Taxonomy" id="47428"/>
    <lineage>
        <taxon>Eukaryota</taxon>
        <taxon>Fungi</taxon>
        <taxon>Dikarya</taxon>
        <taxon>Basidiomycota</taxon>
        <taxon>Agaricomycotina</taxon>
        <taxon>Agaricomycetes</taxon>
        <taxon>Agaricomycetidae</taxon>
        <taxon>Agaricales</taxon>
        <taxon>Marasmiineae</taxon>
        <taxon>Physalacriaceae</taxon>
        <taxon>Armillaria</taxon>
    </lineage>
</organism>
<gene>
    <name evidence="1" type="ORF">ARMOST_19465</name>
</gene>
<evidence type="ECO:0000313" key="2">
    <source>
        <dbReference type="Proteomes" id="UP000219338"/>
    </source>
</evidence>
<keyword evidence="2" id="KW-1185">Reference proteome</keyword>
<accession>A0A284S4L9</accession>
<dbReference type="AlphaFoldDB" id="A0A284S4L9"/>
<dbReference type="Proteomes" id="UP000219338">
    <property type="component" value="Unassembled WGS sequence"/>
</dbReference>
<evidence type="ECO:0000313" key="1">
    <source>
        <dbReference type="EMBL" id="SJL15953.1"/>
    </source>
</evidence>
<dbReference type="EMBL" id="FUEG01000032">
    <property type="protein sequence ID" value="SJL15953.1"/>
    <property type="molecule type" value="Genomic_DNA"/>
</dbReference>
<protein>
    <submittedName>
        <fullName evidence="1">Uncharacterized protein</fullName>
    </submittedName>
</protein>